<dbReference type="AlphaFoldDB" id="A0A424YHC9"/>
<protein>
    <submittedName>
        <fullName evidence="1">GYD domain-containing protein</fullName>
    </submittedName>
</protein>
<dbReference type="Pfam" id="PF08734">
    <property type="entry name" value="GYD"/>
    <property type="match status" value="1"/>
</dbReference>
<dbReference type="InterPro" id="IPR014845">
    <property type="entry name" value="GYD/TTHA1554"/>
</dbReference>
<dbReference type="Proteomes" id="UP000285138">
    <property type="component" value="Unassembled WGS sequence"/>
</dbReference>
<comment type="caution">
    <text evidence="1">The sequence shown here is derived from an EMBL/GenBank/DDBJ whole genome shotgun (WGS) entry which is preliminary data.</text>
</comment>
<evidence type="ECO:0000313" key="2">
    <source>
        <dbReference type="Proteomes" id="UP000285138"/>
    </source>
</evidence>
<dbReference type="EMBL" id="QZAA01000065">
    <property type="protein sequence ID" value="RQD77547.1"/>
    <property type="molecule type" value="Genomic_DNA"/>
</dbReference>
<sequence length="94" mass="10603">MPVYVLLSRLTDEGCESIKKNPERIKEVNQEVEEMGGKVLSQYAILGPYDFINIVEAPDNETISKISLELASRGTVRIKTLPAVDLDNFMSRFK</sequence>
<reference evidence="1 2" key="1">
    <citation type="submission" date="2018-08" db="EMBL/GenBank/DDBJ databases">
        <title>The metabolism and importance of syntrophic acetate oxidation coupled to methane or sulfide production in haloalkaline environments.</title>
        <authorList>
            <person name="Timmers P.H.A."/>
            <person name="Vavourakis C.D."/>
            <person name="Sorokin D.Y."/>
            <person name="Sinninghe Damste J.S."/>
            <person name="Muyzer G."/>
            <person name="Stams A.J.M."/>
            <person name="Plugge C.M."/>
        </authorList>
    </citation>
    <scope>NUCLEOTIDE SEQUENCE [LARGE SCALE GENOMIC DNA]</scope>
    <source>
        <strain evidence="1">MSAO_Bac1</strain>
    </source>
</reference>
<gene>
    <name evidence="1" type="ORF">D5R97_02100</name>
</gene>
<evidence type="ECO:0000313" key="1">
    <source>
        <dbReference type="EMBL" id="RQD77547.1"/>
    </source>
</evidence>
<accession>A0A424YHC9</accession>
<proteinExistence type="predicted"/>
<name>A0A424YHC9_9FIRM</name>
<organism evidence="1 2">
    <name type="scientific">Candidatus Syntrophonatronum acetioxidans</name>
    <dbReference type="NCBI Taxonomy" id="1795816"/>
    <lineage>
        <taxon>Bacteria</taxon>
        <taxon>Bacillati</taxon>
        <taxon>Bacillota</taxon>
        <taxon>Clostridia</taxon>
        <taxon>Eubacteriales</taxon>
        <taxon>Syntrophomonadaceae</taxon>
        <taxon>Candidatus Syntrophonatronum</taxon>
    </lineage>
</organism>